<feature type="domain" description="Response regulatory" evidence="3">
    <location>
        <begin position="4"/>
        <end position="121"/>
    </location>
</feature>
<dbReference type="PANTHER" id="PTHR44591:SF20">
    <property type="entry name" value="PROTEIN PILH"/>
    <property type="match status" value="1"/>
</dbReference>
<dbReference type="InterPro" id="IPR050595">
    <property type="entry name" value="Bact_response_regulator"/>
</dbReference>
<protein>
    <submittedName>
        <fullName evidence="4">Regulator</fullName>
    </submittedName>
</protein>
<dbReference type="GO" id="GO:0000160">
    <property type="term" value="P:phosphorelay signal transduction system"/>
    <property type="evidence" value="ECO:0007669"/>
    <property type="project" value="InterPro"/>
</dbReference>
<dbReference type="InterPro" id="IPR011006">
    <property type="entry name" value="CheY-like_superfamily"/>
</dbReference>
<sequence length="125" mass="13836">MSIGILIVDDSSYMRSRLKSALDDDTYEIVDEAQNGAWAVQKYKEHGDDIDIVLMDIVMRKANGVKATAAIKHLDKDARVIMCTSVGQRKKMELAARAGADGYITKPFDDDEIVRAIESILADES</sequence>
<evidence type="ECO:0000313" key="4">
    <source>
        <dbReference type="EMBL" id="KTG31011.1"/>
    </source>
</evidence>
<reference evidence="4 5" key="1">
    <citation type="submission" date="2015-12" db="EMBL/GenBank/DDBJ databases">
        <title>Haloferax profundi sp. nov. isolated from the Discovery deep brine-seawater interface in the Red Sea.</title>
        <authorList>
            <person name="Zhang G."/>
            <person name="Stingl U."/>
            <person name="Rashid M."/>
        </authorList>
    </citation>
    <scope>NUCLEOTIDE SEQUENCE [LARGE SCALE GENOMIC DNA]</scope>
    <source>
        <strain evidence="4 5">SB29</strain>
    </source>
</reference>
<dbReference type="Gene3D" id="3.40.50.2300">
    <property type="match status" value="1"/>
</dbReference>
<proteinExistence type="predicted"/>
<accession>A0A0W1SX25</accession>
<dbReference type="EMBL" id="LOPV01000002">
    <property type="protein sequence ID" value="KTG31011.1"/>
    <property type="molecule type" value="Genomic_DNA"/>
</dbReference>
<dbReference type="OrthoDB" id="2830at2157"/>
<dbReference type="InterPro" id="IPR001789">
    <property type="entry name" value="Sig_transdc_resp-reg_receiver"/>
</dbReference>
<comment type="caution">
    <text evidence="4">The sequence shown here is derived from an EMBL/GenBank/DDBJ whole genome shotgun (WGS) entry which is preliminary data.</text>
</comment>
<feature type="modified residue" description="4-aspartylphosphate" evidence="2">
    <location>
        <position position="56"/>
    </location>
</feature>
<gene>
    <name evidence="4" type="ORF">AUR66_00485</name>
</gene>
<dbReference type="SMART" id="SM00448">
    <property type="entry name" value="REC"/>
    <property type="match status" value="1"/>
</dbReference>
<dbReference type="Proteomes" id="UP000053157">
    <property type="component" value="Unassembled WGS sequence"/>
</dbReference>
<dbReference type="PROSITE" id="PS50110">
    <property type="entry name" value="RESPONSE_REGULATORY"/>
    <property type="match status" value="1"/>
</dbReference>
<dbReference type="AlphaFoldDB" id="A0A0W1SX25"/>
<organism evidence="4 5">
    <name type="scientific">Haloferax profundi</name>
    <dbReference type="NCBI Taxonomy" id="1544718"/>
    <lineage>
        <taxon>Archaea</taxon>
        <taxon>Methanobacteriati</taxon>
        <taxon>Methanobacteriota</taxon>
        <taxon>Stenosarchaea group</taxon>
        <taxon>Halobacteria</taxon>
        <taxon>Halobacteriales</taxon>
        <taxon>Haloferacaceae</taxon>
        <taxon>Haloferax</taxon>
    </lineage>
</organism>
<evidence type="ECO:0000259" key="3">
    <source>
        <dbReference type="PROSITE" id="PS50110"/>
    </source>
</evidence>
<dbReference type="PANTHER" id="PTHR44591">
    <property type="entry name" value="STRESS RESPONSE REGULATOR PROTEIN 1"/>
    <property type="match status" value="1"/>
</dbReference>
<dbReference type="RefSeq" id="WP_058570516.1">
    <property type="nucleotide sequence ID" value="NZ_LOPV01000002.1"/>
</dbReference>
<evidence type="ECO:0000313" key="5">
    <source>
        <dbReference type="Proteomes" id="UP000053157"/>
    </source>
</evidence>
<evidence type="ECO:0000256" key="1">
    <source>
        <dbReference type="ARBA" id="ARBA00022553"/>
    </source>
</evidence>
<keyword evidence="1 2" id="KW-0597">Phosphoprotein</keyword>
<name>A0A0W1SX25_9EURY</name>
<keyword evidence="5" id="KW-1185">Reference proteome</keyword>
<dbReference type="SUPFAM" id="SSF52172">
    <property type="entry name" value="CheY-like"/>
    <property type="match status" value="1"/>
</dbReference>
<dbReference type="Pfam" id="PF00072">
    <property type="entry name" value="Response_reg"/>
    <property type="match status" value="1"/>
</dbReference>
<evidence type="ECO:0000256" key="2">
    <source>
        <dbReference type="PROSITE-ProRule" id="PRU00169"/>
    </source>
</evidence>